<feature type="region of interest" description="Disordered" evidence="1">
    <location>
        <begin position="39"/>
        <end position="68"/>
    </location>
</feature>
<name>A0A9P0LJW5_ACAOB</name>
<gene>
    <name evidence="2" type="ORF">ACAOBT_LOCUS20987</name>
</gene>
<organism evidence="2 3">
    <name type="scientific">Acanthoscelides obtectus</name>
    <name type="common">Bean weevil</name>
    <name type="synonym">Bruchus obtectus</name>
    <dbReference type="NCBI Taxonomy" id="200917"/>
    <lineage>
        <taxon>Eukaryota</taxon>
        <taxon>Metazoa</taxon>
        <taxon>Ecdysozoa</taxon>
        <taxon>Arthropoda</taxon>
        <taxon>Hexapoda</taxon>
        <taxon>Insecta</taxon>
        <taxon>Pterygota</taxon>
        <taxon>Neoptera</taxon>
        <taxon>Endopterygota</taxon>
        <taxon>Coleoptera</taxon>
        <taxon>Polyphaga</taxon>
        <taxon>Cucujiformia</taxon>
        <taxon>Chrysomeloidea</taxon>
        <taxon>Chrysomelidae</taxon>
        <taxon>Bruchinae</taxon>
        <taxon>Bruchini</taxon>
        <taxon>Acanthoscelides</taxon>
    </lineage>
</organism>
<evidence type="ECO:0000313" key="2">
    <source>
        <dbReference type="EMBL" id="CAH1992622.1"/>
    </source>
</evidence>
<dbReference type="Proteomes" id="UP001152888">
    <property type="component" value="Unassembled WGS sequence"/>
</dbReference>
<sequence>MGGGGPFLWADPNGDWLLAPPGVGGPAPPPPDMLLFMSPLLGGSGGGRPPPGAVPGVTPFRRWPGSDT</sequence>
<protein>
    <submittedName>
        <fullName evidence="2">Uncharacterized protein</fullName>
    </submittedName>
</protein>
<accession>A0A9P0LJW5</accession>
<reference evidence="2" key="1">
    <citation type="submission" date="2022-03" db="EMBL/GenBank/DDBJ databases">
        <authorList>
            <person name="Sayadi A."/>
        </authorList>
    </citation>
    <scope>NUCLEOTIDE SEQUENCE</scope>
</reference>
<comment type="caution">
    <text evidence="2">The sequence shown here is derived from an EMBL/GenBank/DDBJ whole genome shotgun (WGS) entry which is preliminary data.</text>
</comment>
<dbReference type="AlphaFoldDB" id="A0A9P0LJW5"/>
<evidence type="ECO:0000313" key="3">
    <source>
        <dbReference type="Proteomes" id="UP001152888"/>
    </source>
</evidence>
<keyword evidence="3" id="KW-1185">Reference proteome</keyword>
<evidence type="ECO:0000256" key="1">
    <source>
        <dbReference type="SAM" id="MobiDB-lite"/>
    </source>
</evidence>
<dbReference type="EMBL" id="CAKOFQ010007150">
    <property type="protein sequence ID" value="CAH1992622.1"/>
    <property type="molecule type" value="Genomic_DNA"/>
</dbReference>
<proteinExistence type="predicted"/>